<dbReference type="SUPFAM" id="SSF56219">
    <property type="entry name" value="DNase I-like"/>
    <property type="match status" value="1"/>
</dbReference>
<gene>
    <name evidence="1" type="ORF">g.589</name>
</gene>
<evidence type="ECO:0000313" key="1">
    <source>
        <dbReference type="EMBL" id="JAS99659.1"/>
    </source>
</evidence>
<dbReference type="AlphaFoldDB" id="A0A1B6JKJ5"/>
<dbReference type="EMBL" id="GECU01008047">
    <property type="protein sequence ID" value="JAS99659.1"/>
    <property type="molecule type" value="Transcribed_RNA"/>
</dbReference>
<accession>A0A1B6JKJ5</accession>
<proteinExistence type="predicted"/>
<dbReference type="Gene3D" id="3.60.10.10">
    <property type="entry name" value="Endonuclease/exonuclease/phosphatase"/>
    <property type="match status" value="1"/>
</dbReference>
<evidence type="ECO:0008006" key="2">
    <source>
        <dbReference type="Google" id="ProtNLM"/>
    </source>
</evidence>
<sequence>MCEELNPDLLVVTEHGFNNSNIENFKIQNYELANFYCRNSFKGGGVAVFLKNEISFTPLTLAKPTDKDFELTGVQVQTKNSNFDLIGLYRSPSGNEEIFFF</sequence>
<dbReference type="InterPro" id="IPR036691">
    <property type="entry name" value="Endo/exonu/phosph_ase_sf"/>
</dbReference>
<organism evidence="1">
    <name type="scientific">Homalodisca liturata</name>
    <dbReference type="NCBI Taxonomy" id="320908"/>
    <lineage>
        <taxon>Eukaryota</taxon>
        <taxon>Metazoa</taxon>
        <taxon>Ecdysozoa</taxon>
        <taxon>Arthropoda</taxon>
        <taxon>Hexapoda</taxon>
        <taxon>Insecta</taxon>
        <taxon>Pterygota</taxon>
        <taxon>Neoptera</taxon>
        <taxon>Paraneoptera</taxon>
        <taxon>Hemiptera</taxon>
        <taxon>Auchenorrhyncha</taxon>
        <taxon>Membracoidea</taxon>
        <taxon>Cicadellidae</taxon>
        <taxon>Cicadellinae</taxon>
        <taxon>Proconiini</taxon>
        <taxon>Homalodisca</taxon>
    </lineage>
</organism>
<protein>
    <recommendedName>
        <fullName evidence="2">Endonuclease/exonuclease/phosphatase domain-containing protein</fullName>
    </recommendedName>
</protein>
<reference evidence="1" key="1">
    <citation type="submission" date="2015-11" db="EMBL/GenBank/DDBJ databases">
        <title>De novo transcriptome assembly of four potential Pierce s Disease insect vectors from Arizona vineyards.</title>
        <authorList>
            <person name="Tassone E.E."/>
        </authorList>
    </citation>
    <scope>NUCLEOTIDE SEQUENCE</scope>
</reference>
<name>A0A1B6JKJ5_9HEMI</name>